<reference evidence="1" key="1">
    <citation type="submission" date="2014-11" db="EMBL/GenBank/DDBJ databases">
        <authorList>
            <person name="Amaro Gonzalez C."/>
        </authorList>
    </citation>
    <scope>NUCLEOTIDE SEQUENCE</scope>
</reference>
<accession>A0A0E9SDT5</accession>
<organism evidence="1">
    <name type="scientific">Anguilla anguilla</name>
    <name type="common">European freshwater eel</name>
    <name type="synonym">Muraena anguilla</name>
    <dbReference type="NCBI Taxonomy" id="7936"/>
    <lineage>
        <taxon>Eukaryota</taxon>
        <taxon>Metazoa</taxon>
        <taxon>Chordata</taxon>
        <taxon>Craniata</taxon>
        <taxon>Vertebrata</taxon>
        <taxon>Euteleostomi</taxon>
        <taxon>Actinopterygii</taxon>
        <taxon>Neopterygii</taxon>
        <taxon>Teleostei</taxon>
        <taxon>Anguilliformes</taxon>
        <taxon>Anguillidae</taxon>
        <taxon>Anguilla</taxon>
    </lineage>
</organism>
<sequence length="13" mass="1481">MSPKTPQPNLVIR</sequence>
<protein>
    <submittedName>
        <fullName evidence="1">Uncharacterized protein</fullName>
    </submittedName>
</protein>
<name>A0A0E9SDT5_ANGAN</name>
<reference evidence="1" key="2">
    <citation type="journal article" date="2015" name="Fish Shellfish Immunol.">
        <title>Early steps in the European eel (Anguilla anguilla)-Vibrio vulnificus interaction in the gills: Role of the RtxA13 toxin.</title>
        <authorList>
            <person name="Callol A."/>
            <person name="Pajuelo D."/>
            <person name="Ebbesson L."/>
            <person name="Teles M."/>
            <person name="MacKenzie S."/>
            <person name="Amaro C."/>
        </authorList>
    </citation>
    <scope>NUCLEOTIDE SEQUENCE</scope>
</reference>
<evidence type="ECO:0000313" key="1">
    <source>
        <dbReference type="EMBL" id="JAH39539.1"/>
    </source>
</evidence>
<dbReference type="EMBL" id="GBXM01069038">
    <property type="protein sequence ID" value="JAH39539.1"/>
    <property type="molecule type" value="Transcribed_RNA"/>
</dbReference>
<proteinExistence type="predicted"/>